<evidence type="ECO:0000256" key="5">
    <source>
        <dbReference type="ARBA" id="ARBA00023136"/>
    </source>
</evidence>
<protein>
    <recommendedName>
        <fullName evidence="6">GDT1 family protein</fullName>
    </recommendedName>
</protein>
<accession>A0A9R1W3D1</accession>
<comment type="caution">
    <text evidence="7">The sequence shown here is derived from an EMBL/GenBank/DDBJ whole genome shotgun (WGS) entry which is preliminary data.</text>
</comment>
<dbReference type="InterPro" id="IPR015943">
    <property type="entry name" value="WD40/YVTN_repeat-like_dom_sf"/>
</dbReference>
<comment type="subcellular location">
    <subcellularLocation>
        <location evidence="1 6">Membrane</location>
        <topology evidence="1 6">Multi-pass membrane protein</topology>
    </subcellularLocation>
</comment>
<evidence type="ECO:0000256" key="4">
    <source>
        <dbReference type="ARBA" id="ARBA00022989"/>
    </source>
</evidence>
<dbReference type="Pfam" id="PF01169">
    <property type="entry name" value="GDT1"/>
    <property type="match status" value="1"/>
</dbReference>
<keyword evidence="3" id="KW-0812">Transmembrane</keyword>
<evidence type="ECO:0000313" key="8">
    <source>
        <dbReference type="Proteomes" id="UP000235145"/>
    </source>
</evidence>
<gene>
    <name evidence="7" type="ORF">LSAT_V11C300116770</name>
</gene>
<evidence type="ECO:0000256" key="1">
    <source>
        <dbReference type="ARBA" id="ARBA00004141"/>
    </source>
</evidence>
<dbReference type="Proteomes" id="UP000235145">
    <property type="component" value="Unassembled WGS sequence"/>
</dbReference>
<evidence type="ECO:0000313" key="7">
    <source>
        <dbReference type="EMBL" id="KAJ0216688.1"/>
    </source>
</evidence>
<dbReference type="AlphaFoldDB" id="A0A9R1W3D1"/>
<dbReference type="GO" id="GO:0016020">
    <property type="term" value="C:membrane"/>
    <property type="evidence" value="ECO:0007669"/>
    <property type="project" value="UniProtKB-SubCell"/>
</dbReference>
<evidence type="ECO:0000256" key="6">
    <source>
        <dbReference type="RuleBase" id="RU365102"/>
    </source>
</evidence>
<keyword evidence="5" id="KW-0472">Membrane</keyword>
<proteinExistence type="inferred from homology"/>
<reference evidence="7 8" key="1">
    <citation type="journal article" date="2017" name="Nat. Commun.">
        <title>Genome assembly with in vitro proximity ligation data and whole-genome triplication in lettuce.</title>
        <authorList>
            <person name="Reyes-Chin-Wo S."/>
            <person name="Wang Z."/>
            <person name="Yang X."/>
            <person name="Kozik A."/>
            <person name="Arikit S."/>
            <person name="Song C."/>
            <person name="Xia L."/>
            <person name="Froenicke L."/>
            <person name="Lavelle D.O."/>
            <person name="Truco M.J."/>
            <person name="Xia R."/>
            <person name="Zhu S."/>
            <person name="Xu C."/>
            <person name="Xu H."/>
            <person name="Xu X."/>
            <person name="Cox K."/>
            <person name="Korf I."/>
            <person name="Meyers B.C."/>
            <person name="Michelmore R.W."/>
        </authorList>
    </citation>
    <scope>NUCLEOTIDE SEQUENCE [LARGE SCALE GENOMIC DNA]</scope>
    <source>
        <strain evidence="8">cv. Salinas</strain>
        <tissue evidence="7">Seedlings</tissue>
    </source>
</reference>
<dbReference type="InterPro" id="IPR001727">
    <property type="entry name" value="GDT1-like"/>
</dbReference>
<name>A0A9R1W3D1_LACSA</name>
<dbReference type="PANTHER" id="PTHR12608:SF9">
    <property type="entry name" value="GDT1-LIKE PROTEIN 3"/>
    <property type="match status" value="1"/>
</dbReference>
<comment type="similarity">
    <text evidence="2 6">Belongs to the GDT1 family.</text>
</comment>
<keyword evidence="8" id="KW-1185">Reference proteome</keyword>
<keyword evidence="4" id="KW-1133">Transmembrane helix</keyword>
<dbReference type="EMBL" id="NBSK02000003">
    <property type="protein sequence ID" value="KAJ0216688.1"/>
    <property type="molecule type" value="Genomic_DNA"/>
</dbReference>
<evidence type="ECO:0000256" key="2">
    <source>
        <dbReference type="ARBA" id="ARBA00009190"/>
    </source>
</evidence>
<dbReference type="Gene3D" id="2.130.10.10">
    <property type="entry name" value="YVTN repeat-like/Quinoprotein amine dehydrogenase"/>
    <property type="match status" value="1"/>
</dbReference>
<dbReference type="PANTHER" id="PTHR12608">
    <property type="entry name" value="TRANSMEMBRANE PROTEIN HTP-1 RELATED"/>
    <property type="match status" value="1"/>
</dbReference>
<organism evidence="7 8">
    <name type="scientific">Lactuca sativa</name>
    <name type="common">Garden lettuce</name>
    <dbReference type="NCBI Taxonomy" id="4236"/>
    <lineage>
        <taxon>Eukaryota</taxon>
        <taxon>Viridiplantae</taxon>
        <taxon>Streptophyta</taxon>
        <taxon>Embryophyta</taxon>
        <taxon>Tracheophyta</taxon>
        <taxon>Spermatophyta</taxon>
        <taxon>Magnoliopsida</taxon>
        <taxon>eudicotyledons</taxon>
        <taxon>Gunneridae</taxon>
        <taxon>Pentapetalae</taxon>
        <taxon>asterids</taxon>
        <taxon>campanulids</taxon>
        <taxon>Asterales</taxon>
        <taxon>Asteraceae</taxon>
        <taxon>Cichorioideae</taxon>
        <taxon>Cichorieae</taxon>
        <taxon>Lactucinae</taxon>
        <taxon>Lactuca</taxon>
    </lineage>
</organism>
<evidence type="ECO:0000256" key="3">
    <source>
        <dbReference type="ARBA" id="ARBA00022692"/>
    </source>
</evidence>
<sequence>MEPEDVGDKKRNHWSQKISLLHQMKIVKELKGGGGTNFNKAVLYMFLFMVLQKSGVILDSPEEQKKKVVVERIKNNVIGDNIDPKAVLNLDPGLGVLDAFFASLSMILVSEIGDETFIIAALMAMRHPKSIVLSGALSALFVMTIRDESGSKPGPKQLDHHFQIIGLLLEFFINHVLLEIGKIQGYDSHHITEEHLGGKIISRSVLLCTFEGIPYLLCALGDVHLLNFLLNTSTRKLTDRKKVSLGKKLRMLKLAARDVGTLREPKDKSEK</sequence>
<dbReference type="GO" id="GO:0046873">
    <property type="term" value="F:metal ion transmembrane transporter activity"/>
    <property type="evidence" value="ECO:0007669"/>
    <property type="project" value="InterPro"/>
</dbReference>